<evidence type="ECO:0000259" key="7">
    <source>
        <dbReference type="PROSITE" id="PS50237"/>
    </source>
</evidence>
<dbReference type="SUPFAM" id="SSF56204">
    <property type="entry name" value="Hect, E3 ligase catalytic domain"/>
    <property type="match status" value="1"/>
</dbReference>
<feature type="domain" description="Rab-GAP TBC" evidence="6">
    <location>
        <begin position="282"/>
        <end position="455"/>
    </location>
</feature>
<name>A0A899G2P9_9ASCO</name>
<keyword evidence="3" id="KW-0808">Transferase</keyword>
<dbReference type="InterPro" id="IPR035969">
    <property type="entry name" value="Rab-GAP_TBC_sf"/>
</dbReference>
<comment type="caution">
    <text evidence="5">Lacks conserved residue(s) required for the propagation of feature annotation.</text>
</comment>
<dbReference type="PANTHER" id="PTHR45700:SF2">
    <property type="entry name" value="UBIQUITIN-PROTEIN LIGASE E3C"/>
    <property type="match status" value="1"/>
</dbReference>
<dbReference type="PROSITE" id="PS50086">
    <property type="entry name" value="TBC_RABGAP"/>
    <property type="match status" value="1"/>
</dbReference>
<dbReference type="GO" id="GO:0061630">
    <property type="term" value="F:ubiquitin protein ligase activity"/>
    <property type="evidence" value="ECO:0007669"/>
    <property type="project" value="UniProtKB-EC"/>
</dbReference>
<dbReference type="Gene3D" id="3.90.1750.10">
    <property type="entry name" value="Hect, E3 ligase catalytic domains"/>
    <property type="match status" value="1"/>
</dbReference>
<dbReference type="Gene3D" id="1.10.472.80">
    <property type="entry name" value="Ypt/Rab-GAP domain of gyp1p, domain 3"/>
    <property type="match status" value="1"/>
</dbReference>
<organism evidence="8 9">
    <name type="scientific">Pneumocystis wakefieldiae</name>
    <dbReference type="NCBI Taxonomy" id="38082"/>
    <lineage>
        <taxon>Eukaryota</taxon>
        <taxon>Fungi</taxon>
        <taxon>Dikarya</taxon>
        <taxon>Ascomycota</taxon>
        <taxon>Taphrinomycotina</taxon>
        <taxon>Pneumocystomycetes</taxon>
        <taxon>Pneumocystaceae</taxon>
        <taxon>Pneumocystis</taxon>
    </lineage>
</organism>
<dbReference type="InterPro" id="IPR000569">
    <property type="entry name" value="HECT_dom"/>
</dbReference>
<protein>
    <recommendedName>
        <fullName evidence="2">HECT-type E3 ubiquitin transferase</fullName>
        <ecNumber evidence="2">2.3.2.26</ecNumber>
    </recommendedName>
</protein>
<dbReference type="EC" id="2.3.2.26" evidence="2"/>
<dbReference type="InterPro" id="IPR044611">
    <property type="entry name" value="E3A/B/C-like"/>
</dbReference>
<dbReference type="SUPFAM" id="SSF47923">
    <property type="entry name" value="Ypt/Rab-GAP domain of gyp1p"/>
    <property type="match status" value="2"/>
</dbReference>
<dbReference type="GO" id="GO:0000209">
    <property type="term" value="P:protein polyubiquitination"/>
    <property type="evidence" value="ECO:0007669"/>
    <property type="project" value="InterPro"/>
</dbReference>
<reference evidence="8" key="1">
    <citation type="submission" date="2020-06" db="EMBL/GenBank/DDBJ databases">
        <title>Genomes of multiple members of Pneumocystis genus reveal paths to human pathogen Pneumocystis jirovecii.</title>
        <authorList>
            <person name="Cisse O.H."/>
            <person name="Ma L."/>
            <person name="Dekker J."/>
            <person name="Khil P."/>
            <person name="Jo J."/>
            <person name="Brenchley J."/>
            <person name="Blair R."/>
            <person name="Pahar B."/>
            <person name="Chabe M."/>
            <person name="Van Rompay K.A."/>
            <person name="Keesler R."/>
            <person name="Sukura A."/>
            <person name="Hirsch V."/>
            <person name="Kutty G."/>
            <person name="Liu Y."/>
            <person name="Peng L."/>
            <person name="Chen J."/>
            <person name="Song J."/>
            <person name="Weissenbacher-Lang C."/>
            <person name="Xu J."/>
            <person name="Upham N.S."/>
            <person name="Stajich J.E."/>
            <person name="Cuomo C.A."/>
            <person name="Cushion M.T."/>
            <person name="Kovacs J.A."/>
        </authorList>
    </citation>
    <scope>NUCLEOTIDE SEQUENCE</scope>
    <source>
        <strain evidence="8">2A</strain>
    </source>
</reference>
<evidence type="ECO:0000256" key="1">
    <source>
        <dbReference type="ARBA" id="ARBA00000885"/>
    </source>
</evidence>
<dbReference type="AlphaFoldDB" id="A0A899G2P9"/>
<evidence type="ECO:0000256" key="5">
    <source>
        <dbReference type="PROSITE-ProRule" id="PRU00104"/>
    </source>
</evidence>
<feature type="domain" description="HECT" evidence="7">
    <location>
        <begin position="60"/>
        <end position="137"/>
    </location>
</feature>
<evidence type="ECO:0000256" key="3">
    <source>
        <dbReference type="ARBA" id="ARBA00022679"/>
    </source>
</evidence>
<proteinExistence type="predicted"/>
<keyword evidence="4 5" id="KW-0833">Ubl conjugation pathway</keyword>
<dbReference type="Pfam" id="PF00632">
    <property type="entry name" value="HECT"/>
    <property type="match status" value="1"/>
</dbReference>
<evidence type="ECO:0000259" key="6">
    <source>
        <dbReference type="PROSITE" id="PS50086"/>
    </source>
</evidence>
<evidence type="ECO:0000313" key="8">
    <source>
        <dbReference type="EMBL" id="QSL66854.1"/>
    </source>
</evidence>
<comment type="catalytic activity">
    <reaction evidence="1">
        <text>S-ubiquitinyl-[E2 ubiquitin-conjugating enzyme]-L-cysteine + [acceptor protein]-L-lysine = [E2 ubiquitin-conjugating enzyme]-L-cysteine + N(6)-ubiquitinyl-[acceptor protein]-L-lysine.</text>
        <dbReference type="EC" id="2.3.2.26"/>
    </reaction>
</comment>
<evidence type="ECO:0000256" key="2">
    <source>
        <dbReference type="ARBA" id="ARBA00012485"/>
    </source>
</evidence>
<sequence length="528" mass="61674">MSIFMFFVISEMIKNYDNYNNMKFLNSFFESEKDNTVFSINIWNNIFDDGFESLCAIGKDIKKPINIVFIDWYGLPEVAIDGGCITKEFLTCICKQALNVNFGLFYETFEYMFYPNPHSYACESSQLQCFEFLGRLIEFRKTTTIELIPGGSDISVTNTNHLQYIYTMADYRLNKVISKKSCAFAKGSQELQEIIGGSSLRNDIDDLRNNSVYGGFQDVDPAIELFWSVYEFSVFECQTFLKFVIYVSRPSLLGFKDLKSLFCIRDGGNNTNRLPTASTSINFLIHPRKKIWEILICPEDKKLESKIDWKLLPVHKDENQVQLDVNRSFIHYPKNLSNVKIEKKRKELNSLIVEILRKHPNLNYFQGYHDIAQVFLLCIGRKDAVRPLELMSLSRIRDHLEFIKLIVQKKDQELGKHIANAPSHFALASYLTWFSHEIKDLKHILEIFDFILATDTAMVLYIYAAIIIQKKNEIMIIDKGETDILHKFLNNLSQECHSKYIFRKMNKPCHILHRLLRVYLNILTIWLK</sequence>
<dbReference type="Proteomes" id="UP000663699">
    <property type="component" value="Chromosome 15"/>
</dbReference>
<dbReference type="InterPro" id="IPR035983">
    <property type="entry name" value="Hect_E3_ubiquitin_ligase"/>
</dbReference>
<dbReference type="Gene3D" id="1.10.8.1310">
    <property type="match status" value="1"/>
</dbReference>
<gene>
    <name evidence="8" type="ORF">MERGE_001241</name>
</gene>
<evidence type="ECO:0000313" key="9">
    <source>
        <dbReference type="Proteomes" id="UP000663699"/>
    </source>
</evidence>
<feature type="domain" description="HECT" evidence="7">
    <location>
        <begin position="146"/>
        <end position="295"/>
    </location>
</feature>
<dbReference type="GO" id="GO:0006511">
    <property type="term" value="P:ubiquitin-dependent protein catabolic process"/>
    <property type="evidence" value="ECO:0007669"/>
    <property type="project" value="TreeGrafter"/>
</dbReference>
<dbReference type="PROSITE" id="PS50237">
    <property type="entry name" value="HECT"/>
    <property type="match status" value="2"/>
</dbReference>
<dbReference type="OrthoDB" id="206700at2759"/>
<dbReference type="SMART" id="SM00119">
    <property type="entry name" value="HECTc"/>
    <property type="match status" value="1"/>
</dbReference>
<dbReference type="EMBL" id="CP054546">
    <property type="protein sequence ID" value="QSL66854.1"/>
    <property type="molecule type" value="Genomic_DNA"/>
</dbReference>
<dbReference type="InterPro" id="IPR000195">
    <property type="entry name" value="Rab-GAP-TBC_dom"/>
</dbReference>
<accession>A0A899G2P9</accession>
<dbReference type="PANTHER" id="PTHR45700">
    <property type="entry name" value="UBIQUITIN-PROTEIN LIGASE E3C"/>
    <property type="match status" value="1"/>
</dbReference>
<evidence type="ECO:0000256" key="4">
    <source>
        <dbReference type="ARBA" id="ARBA00022786"/>
    </source>
</evidence>
<keyword evidence="9" id="KW-1185">Reference proteome</keyword>